<dbReference type="Proteomes" id="UP000290287">
    <property type="component" value="Unassembled WGS sequence"/>
</dbReference>
<keyword evidence="3" id="KW-1185">Reference proteome</keyword>
<accession>A0A4Q0YW08</accession>
<dbReference type="AlphaFoldDB" id="A0A4Q0YW08"/>
<sequence length="108" mass="12510">MDISTSITSNLPSVAPVKRDAHQQKDWWNNKSPNEIDWFRLARENDNVLSNRERVDNLMLSRLGNVLSSVDSTYYRDRLEAVKRILESRGINPQSHTEQLGQHVSTYV</sequence>
<comment type="caution">
    <text evidence="2">The sequence shown here is derived from an EMBL/GenBank/DDBJ whole genome shotgun (WGS) entry which is preliminary data.</text>
</comment>
<dbReference type="EMBL" id="PEIB01000002">
    <property type="protein sequence ID" value="RXJ74424.1"/>
    <property type="molecule type" value="Genomic_DNA"/>
</dbReference>
<proteinExistence type="predicted"/>
<protein>
    <submittedName>
        <fullName evidence="2">Uncharacterized protein</fullName>
    </submittedName>
</protein>
<feature type="region of interest" description="Disordered" evidence="1">
    <location>
        <begin position="1"/>
        <end position="31"/>
    </location>
</feature>
<name>A0A4Q0YW08_9GAMM</name>
<evidence type="ECO:0000313" key="2">
    <source>
        <dbReference type="EMBL" id="RXJ74424.1"/>
    </source>
</evidence>
<reference evidence="2 3" key="1">
    <citation type="submission" date="2017-10" db="EMBL/GenBank/DDBJ databases">
        <title>Nyctiphanis sp. nov., isolated from the stomach of the euphausiid Nyctiphanes simplex (Hansen, 1911) in the Gulf of California.</title>
        <authorList>
            <person name="Gomez-Gil B."/>
            <person name="Aguilar-Mendez M."/>
            <person name="Lopez-Cortes A."/>
            <person name="Gomez-Gutierrez J."/>
            <person name="Roque A."/>
            <person name="Lang E."/>
            <person name="Gonzalez-Castillo A."/>
        </authorList>
    </citation>
    <scope>NUCLEOTIDE SEQUENCE [LARGE SCALE GENOMIC DNA]</scope>
    <source>
        <strain evidence="2 3">CAIM 600</strain>
    </source>
</reference>
<gene>
    <name evidence="2" type="ORF">CS022_02110</name>
</gene>
<feature type="compositionally biased region" description="Polar residues" evidence="1">
    <location>
        <begin position="1"/>
        <end position="12"/>
    </location>
</feature>
<organism evidence="2 3">
    <name type="scientific">Veronia nyctiphanis</name>
    <dbReference type="NCBI Taxonomy" id="1278244"/>
    <lineage>
        <taxon>Bacteria</taxon>
        <taxon>Pseudomonadati</taxon>
        <taxon>Pseudomonadota</taxon>
        <taxon>Gammaproteobacteria</taxon>
        <taxon>Vibrionales</taxon>
        <taxon>Vibrionaceae</taxon>
        <taxon>Veronia</taxon>
    </lineage>
</organism>
<dbReference type="RefSeq" id="WP_129120892.1">
    <property type="nucleotide sequence ID" value="NZ_PEIB01000002.1"/>
</dbReference>
<evidence type="ECO:0000313" key="3">
    <source>
        <dbReference type="Proteomes" id="UP000290287"/>
    </source>
</evidence>
<evidence type="ECO:0000256" key="1">
    <source>
        <dbReference type="SAM" id="MobiDB-lite"/>
    </source>
</evidence>